<dbReference type="EMBL" id="DTBE01000103">
    <property type="protein sequence ID" value="HGQ59839.1"/>
    <property type="molecule type" value="Genomic_DNA"/>
</dbReference>
<evidence type="ECO:0000313" key="1">
    <source>
        <dbReference type="EMBL" id="HGQ59839.1"/>
    </source>
</evidence>
<organism evidence="2">
    <name type="scientific">Staphylothermus marinus</name>
    <dbReference type="NCBI Taxonomy" id="2280"/>
    <lineage>
        <taxon>Archaea</taxon>
        <taxon>Thermoproteota</taxon>
        <taxon>Thermoprotei</taxon>
        <taxon>Desulfurococcales</taxon>
        <taxon>Desulfurococcaceae</taxon>
        <taxon>Staphylothermus</taxon>
    </lineage>
</organism>
<dbReference type="EMBL" id="DTBP01000015">
    <property type="protein sequence ID" value="HGQ73862.1"/>
    <property type="molecule type" value="Genomic_DNA"/>
</dbReference>
<dbReference type="Gene3D" id="3.30.310.50">
    <property type="entry name" value="Alpha-D-phosphohexomutase, C-terminal domain"/>
    <property type="match status" value="1"/>
</dbReference>
<dbReference type="AlphaFoldDB" id="A0A7C4JLR9"/>
<comment type="caution">
    <text evidence="2">The sequence shown here is derived from an EMBL/GenBank/DDBJ whole genome shotgun (WGS) entry which is preliminary data.</text>
</comment>
<reference evidence="2" key="1">
    <citation type="journal article" date="2020" name="mSystems">
        <title>Genome- and Community-Level Interaction Insights into Carbon Utilization and Element Cycling Functions of Hydrothermarchaeota in Hydrothermal Sediment.</title>
        <authorList>
            <person name="Zhou Z."/>
            <person name="Liu Y."/>
            <person name="Xu W."/>
            <person name="Pan J."/>
            <person name="Luo Z.H."/>
            <person name="Li M."/>
        </authorList>
    </citation>
    <scope>NUCLEOTIDE SEQUENCE [LARGE SCALE GENOMIC DNA]</scope>
    <source>
        <strain evidence="1">SpSt-638</strain>
        <strain evidence="2">SpSt-648</strain>
    </source>
</reference>
<gene>
    <name evidence="1" type="ORF">ENU09_03910</name>
    <name evidence="2" type="ORF">ENU20_02145</name>
</gene>
<name>A0A7C4JLR9_STAMA</name>
<evidence type="ECO:0000313" key="2">
    <source>
        <dbReference type="EMBL" id="HGQ73862.1"/>
    </source>
</evidence>
<evidence type="ECO:0008006" key="3">
    <source>
        <dbReference type="Google" id="ProtNLM"/>
    </source>
</evidence>
<sequence length="84" mass="9856">MNERFIIELRIDGCSDFINSLFKSIEPDTRNIPRDCRVESWCNDSFYLVIDCRDLSSFRALFTSYFNILSVLIKLYLDLVGCES</sequence>
<accession>A0A7C4JLR9</accession>
<proteinExistence type="predicted"/>
<protein>
    <recommendedName>
        <fullName evidence="3">KEOPS complex Pcc1-like subunit</fullName>
    </recommendedName>
</protein>